<name>A0A2N5SKV0_9BASI</name>
<dbReference type="GO" id="GO:0020037">
    <property type="term" value="F:heme binding"/>
    <property type="evidence" value="ECO:0007669"/>
    <property type="project" value="InterPro"/>
</dbReference>
<dbReference type="SUPFAM" id="SSF48264">
    <property type="entry name" value="Cytochrome P450"/>
    <property type="match status" value="1"/>
</dbReference>
<dbReference type="InterPro" id="IPR017972">
    <property type="entry name" value="Cyt_P450_CS"/>
</dbReference>
<dbReference type="InterPro" id="IPR001128">
    <property type="entry name" value="Cyt_P450"/>
</dbReference>
<evidence type="ECO:0000256" key="6">
    <source>
        <dbReference type="RuleBase" id="RU000461"/>
    </source>
</evidence>
<comment type="cofactor">
    <cofactor evidence="5">
        <name>heme</name>
        <dbReference type="ChEBI" id="CHEBI:30413"/>
    </cofactor>
</comment>
<dbReference type="PANTHER" id="PTHR24296">
    <property type="entry name" value="CYTOCHROME P450"/>
    <property type="match status" value="1"/>
</dbReference>
<gene>
    <name evidence="7" type="ORF">PCASD_19707</name>
</gene>
<organism evidence="7 8">
    <name type="scientific">Puccinia coronata f. sp. avenae</name>
    <dbReference type="NCBI Taxonomy" id="200324"/>
    <lineage>
        <taxon>Eukaryota</taxon>
        <taxon>Fungi</taxon>
        <taxon>Dikarya</taxon>
        <taxon>Basidiomycota</taxon>
        <taxon>Pucciniomycotina</taxon>
        <taxon>Pucciniomycetes</taxon>
        <taxon>Pucciniales</taxon>
        <taxon>Pucciniaceae</taxon>
        <taxon>Puccinia</taxon>
    </lineage>
</organism>
<dbReference type="PRINTS" id="PR00385">
    <property type="entry name" value="P450"/>
</dbReference>
<keyword evidence="2 5" id="KW-0479">Metal-binding</keyword>
<sequence>MVAARRTLENYAYELIDSRAANPNKETEVYQDLLGLFMSFTDEKGVSMSRSELKDSALNLIIAGRDTTAQALSWTFFHLIQNPEVVAKMRVEIEQLTASNEELVDYSNYKQFTYNLAVFYEALRLHPSVPKNAKFAIDHDKIPNGPLVQPGDCLRWSDWQMARDPRIWGPDCTEFKPSRWIDESGGLRQFGQWKFHAFNGGPRVCIGMHLGTLEAVACLVQVVRTFDLEFEPGWLERVPKIRKISPNSTEQTPRYASSLTLPMAHHMRILVRKRQS</sequence>
<dbReference type="InterPro" id="IPR002401">
    <property type="entry name" value="Cyt_P450_E_grp-I"/>
</dbReference>
<evidence type="ECO:0000256" key="3">
    <source>
        <dbReference type="ARBA" id="ARBA00023002"/>
    </source>
</evidence>
<keyword evidence="5 6" id="KW-0349">Heme</keyword>
<dbReference type="GO" id="GO:0005506">
    <property type="term" value="F:iron ion binding"/>
    <property type="evidence" value="ECO:0007669"/>
    <property type="project" value="InterPro"/>
</dbReference>
<dbReference type="PRINTS" id="PR00463">
    <property type="entry name" value="EP450I"/>
</dbReference>
<keyword evidence="6" id="KW-0503">Monooxygenase</keyword>
<accession>A0A2N5SKV0</accession>
<dbReference type="AlphaFoldDB" id="A0A2N5SKV0"/>
<keyword evidence="3 6" id="KW-0560">Oxidoreductase</keyword>
<evidence type="ECO:0008006" key="9">
    <source>
        <dbReference type="Google" id="ProtNLM"/>
    </source>
</evidence>
<evidence type="ECO:0000256" key="2">
    <source>
        <dbReference type="ARBA" id="ARBA00022723"/>
    </source>
</evidence>
<dbReference type="PROSITE" id="PS00086">
    <property type="entry name" value="CYTOCHROME_P450"/>
    <property type="match status" value="1"/>
</dbReference>
<feature type="binding site" description="axial binding residue" evidence="5">
    <location>
        <position position="205"/>
    </location>
    <ligand>
        <name>heme</name>
        <dbReference type="ChEBI" id="CHEBI:30413"/>
    </ligand>
    <ligandPart>
        <name>Fe</name>
        <dbReference type="ChEBI" id="CHEBI:18248"/>
    </ligandPart>
</feature>
<dbReference type="Pfam" id="PF00067">
    <property type="entry name" value="p450"/>
    <property type="match status" value="1"/>
</dbReference>
<dbReference type="Gene3D" id="1.10.630.10">
    <property type="entry name" value="Cytochrome P450"/>
    <property type="match status" value="1"/>
</dbReference>
<dbReference type="GO" id="GO:0006629">
    <property type="term" value="P:lipid metabolic process"/>
    <property type="evidence" value="ECO:0007669"/>
    <property type="project" value="UniProtKB-ARBA"/>
</dbReference>
<evidence type="ECO:0000313" key="7">
    <source>
        <dbReference type="EMBL" id="PLW13872.1"/>
    </source>
</evidence>
<reference evidence="7 8" key="1">
    <citation type="submission" date="2017-11" db="EMBL/GenBank/DDBJ databases">
        <title>De novo assembly and phasing of dikaryotic genomes from two isolates of Puccinia coronata f. sp. avenae, the causal agent of oat crown rust.</title>
        <authorList>
            <person name="Miller M.E."/>
            <person name="Zhang Y."/>
            <person name="Omidvar V."/>
            <person name="Sperschneider J."/>
            <person name="Schwessinger B."/>
            <person name="Raley C."/>
            <person name="Palmer J.M."/>
            <person name="Garnica D."/>
            <person name="Upadhyaya N."/>
            <person name="Rathjen J."/>
            <person name="Taylor J.M."/>
            <person name="Park R.F."/>
            <person name="Dodds P.N."/>
            <person name="Hirsch C.D."/>
            <person name="Kianian S.F."/>
            <person name="Figueroa M."/>
        </authorList>
    </citation>
    <scope>NUCLEOTIDE SEQUENCE [LARGE SCALE GENOMIC DNA]</scope>
    <source>
        <strain evidence="7">12SD80</strain>
    </source>
</reference>
<keyword evidence="4 5" id="KW-0408">Iron</keyword>
<evidence type="ECO:0000256" key="1">
    <source>
        <dbReference type="ARBA" id="ARBA00010617"/>
    </source>
</evidence>
<dbReference type="Proteomes" id="UP000235392">
    <property type="component" value="Unassembled WGS sequence"/>
</dbReference>
<evidence type="ECO:0000256" key="4">
    <source>
        <dbReference type="ARBA" id="ARBA00023004"/>
    </source>
</evidence>
<dbReference type="InterPro" id="IPR036396">
    <property type="entry name" value="Cyt_P450_sf"/>
</dbReference>
<protein>
    <recommendedName>
        <fullName evidence="9">Cytochrome P450</fullName>
    </recommendedName>
</protein>
<evidence type="ECO:0000256" key="5">
    <source>
        <dbReference type="PIRSR" id="PIRSR602401-1"/>
    </source>
</evidence>
<dbReference type="GO" id="GO:0016705">
    <property type="term" value="F:oxidoreductase activity, acting on paired donors, with incorporation or reduction of molecular oxygen"/>
    <property type="evidence" value="ECO:0007669"/>
    <property type="project" value="InterPro"/>
</dbReference>
<proteinExistence type="inferred from homology"/>
<dbReference type="EMBL" id="PGCI01000838">
    <property type="protein sequence ID" value="PLW13872.1"/>
    <property type="molecule type" value="Genomic_DNA"/>
</dbReference>
<dbReference type="GO" id="GO:0004497">
    <property type="term" value="F:monooxygenase activity"/>
    <property type="evidence" value="ECO:0007669"/>
    <property type="project" value="UniProtKB-KW"/>
</dbReference>
<evidence type="ECO:0000313" key="8">
    <source>
        <dbReference type="Proteomes" id="UP000235392"/>
    </source>
</evidence>
<comment type="similarity">
    <text evidence="1 6">Belongs to the cytochrome P450 family.</text>
</comment>
<comment type="caution">
    <text evidence="7">The sequence shown here is derived from an EMBL/GenBank/DDBJ whole genome shotgun (WGS) entry which is preliminary data.</text>
</comment>